<feature type="region of interest" description="Disordered" evidence="1">
    <location>
        <begin position="120"/>
        <end position="149"/>
    </location>
</feature>
<reference evidence="3" key="1">
    <citation type="submission" date="2013-01" db="EMBL/GenBank/DDBJ databases">
        <title>Draft Genome Sequence of a Mulberry Tree, Morus notabilis C.K. Schneid.</title>
        <authorList>
            <person name="He N."/>
            <person name="Zhao S."/>
        </authorList>
    </citation>
    <scope>NUCLEOTIDE SEQUENCE</scope>
</reference>
<name>W9RKI5_9ROSA</name>
<gene>
    <name evidence="2" type="ORF">L484_016880</name>
</gene>
<keyword evidence="3" id="KW-1185">Reference proteome</keyword>
<organism evidence="2 3">
    <name type="scientific">Morus notabilis</name>
    <dbReference type="NCBI Taxonomy" id="981085"/>
    <lineage>
        <taxon>Eukaryota</taxon>
        <taxon>Viridiplantae</taxon>
        <taxon>Streptophyta</taxon>
        <taxon>Embryophyta</taxon>
        <taxon>Tracheophyta</taxon>
        <taxon>Spermatophyta</taxon>
        <taxon>Magnoliopsida</taxon>
        <taxon>eudicotyledons</taxon>
        <taxon>Gunneridae</taxon>
        <taxon>Pentapetalae</taxon>
        <taxon>rosids</taxon>
        <taxon>fabids</taxon>
        <taxon>Rosales</taxon>
        <taxon>Moraceae</taxon>
        <taxon>Moreae</taxon>
        <taxon>Morus</taxon>
    </lineage>
</organism>
<dbReference type="PANTHER" id="PTHR33240:SF15">
    <property type="entry name" value="GAG-PRO-LIKE PROTEIN"/>
    <property type="match status" value="1"/>
</dbReference>
<dbReference type="CDD" id="cd00303">
    <property type="entry name" value="retropepsin_like"/>
    <property type="match status" value="1"/>
</dbReference>
<proteinExistence type="predicted"/>
<feature type="region of interest" description="Disordered" evidence="1">
    <location>
        <begin position="1"/>
        <end position="22"/>
    </location>
</feature>
<dbReference type="Proteomes" id="UP000030645">
    <property type="component" value="Unassembled WGS sequence"/>
</dbReference>
<dbReference type="PANTHER" id="PTHR33240">
    <property type="entry name" value="OS08G0508500 PROTEIN"/>
    <property type="match status" value="1"/>
</dbReference>
<dbReference type="Gene3D" id="2.40.70.10">
    <property type="entry name" value="Acid Proteases"/>
    <property type="match status" value="1"/>
</dbReference>
<protein>
    <submittedName>
        <fullName evidence="2">Uncharacterized protein</fullName>
    </submittedName>
</protein>
<accession>W9RKI5</accession>
<evidence type="ECO:0000313" key="3">
    <source>
        <dbReference type="Proteomes" id="UP000030645"/>
    </source>
</evidence>
<dbReference type="AlphaFoldDB" id="W9RKI5"/>
<dbReference type="InterPro" id="IPR021109">
    <property type="entry name" value="Peptidase_aspartic_dom_sf"/>
</dbReference>
<dbReference type="EMBL" id="KE345213">
    <property type="protein sequence ID" value="EXB95576.1"/>
    <property type="molecule type" value="Genomic_DNA"/>
</dbReference>
<evidence type="ECO:0000256" key="1">
    <source>
        <dbReference type="SAM" id="MobiDB-lite"/>
    </source>
</evidence>
<sequence>MVIALAGREQRPDSMPPLEDAPMNPVTAAIEKQVIGNRRGDAEGVGDSRANNPCPAKSNRYVGSRQRAVLRHPPPLKSNPSQRNQSKYCRFHDESGHTTTECFYLKDEVERLIREGRLSEYQADRRGNNNRRNNNRREDQRQDHPPEPVGVIRMIFGGRYLGGTSHRAQKKYTGEAKDKFNQRIVSVSGKEAKASRYEETKITFSEADTNGVHFPKSDALVVEAMIGNHTVCRILVDSGSSVDILYTDCLDKIGIPQARLQNNTQPMYGFTGDCVIHEEMIELPMTISD</sequence>
<feature type="compositionally biased region" description="Basic and acidic residues" evidence="1">
    <location>
        <begin position="135"/>
        <end position="146"/>
    </location>
</feature>
<feature type="region of interest" description="Disordered" evidence="1">
    <location>
        <begin position="39"/>
        <end position="65"/>
    </location>
</feature>
<dbReference type="eggNOG" id="KOG0017">
    <property type="taxonomic scope" value="Eukaryota"/>
</dbReference>
<evidence type="ECO:0000313" key="2">
    <source>
        <dbReference type="EMBL" id="EXB95576.1"/>
    </source>
</evidence>